<proteinExistence type="inferred from homology"/>
<dbReference type="InterPro" id="IPR002583">
    <property type="entry name" value="Ribosomal_bS20"/>
</dbReference>
<dbReference type="GO" id="GO:0019843">
    <property type="term" value="F:rRNA binding"/>
    <property type="evidence" value="ECO:0007669"/>
    <property type="project" value="UniProtKB-UniRule"/>
</dbReference>
<dbReference type="AlphaFoldDB" id="A0A1G1WDE4"/>
<evidence type="ECO:0000256" key="7">
    <source>
        <dbReference type="SAM" id="MobiDB-lite"/>
    </source>
</evidence>
<evidence type="ECO:0000256" key="5">
    <source>
        <dbReference type="ARBA" id="ARBA00035136"/>
    </source>
</evidence>
<feature type="compositionally biased region" description="Low complexity" evidence="7">
    <location>
        <begin position="83"/>
        <end position="97"/>
    </location>
</feature>
<evidence type="ECO:0000256" key="6">
    <source>
        <dbReference type="HAMAP-Rule" id="MF_00500"/>
    </source>
</evidence>
<feature type="region of interest" description="Disordered" evidence="7">
    <location>
        <begin position="60"/>
        <end position="103"/>
    </location>
</feature>
<dbReference type="SUPFAM" id="SSF46992">
    <property type="entry name" value="Ribosomal protein S20"/>
    <property type="match status" value="1"/>
</dbReference>
<dbReference type="GO" id="GO:0003735">
    <property type="term" value="F:structural constituent of ribosome"/>
    <property type="evidence" value="ECO:0007669"/>
    <property type="project" value="InterPro"/>
</dbReference>
<feature type="compositionally biased region" description="Basic residues" evidence="7">
    <location>
        <begin position="60"/>
        <end position="71"/>
    </location>
</feature>
<comment type="similarity">
    <text evidence="6">Belongs to the bacterial ribosomal protein bS20 family.</text>
</comment>
<dbReference type="HAMAP" id="MF_00500">
    <property type="entry name" value="Ribosomal_bS20"/>
    <property type="match status" value="1"/>
</dbReference>
<dbReference type="InterPro" id="IPR036510">
    <property type="entry name" value="Ribosomal_bS20_sf"/>
</dbReference>
<keyword evidence="3 6" id="KW-0689">Ribosomal protein</keyword>
<dbReference type="NCBIfam" id="TIGR00029">
    <property type="entry name" value="S20"/>
    <property type="match status" value="1"/>
</dbReference>
<evidence type="ECO:0000313" key="8">
    <source>
        <dbReference type="EMBL" id="OGY25500.1"/>
    </source>
</evidence>
<dbReference type="Pfam" id="PF01649">
    <property type="entry name" value="Ribosomal_S20p"/>
    <property type="match status" value="1"/>
</dbReference>
<dbReference type="Gene3D" id="1.20.58.110">
    <property type="entry name" value="Ribosomal protein S20"/>
    <property type="match status" value="1"/>
</dbReference>
<comment type="function">
    <text evidence="6">Binds directly to 16S ribosomal RNA.</text>
</comment>
<accession>A0A1G1WDE4</accession>
<comment type="caution">
    <text evidence="8">The sequence shown here is derived from an EMBL/GenBank/DDBJ whole genome shotgun (WGS) entry which is preliminary data.</text>
</comment>
<evidence type="ECO:0000256" key="2">
    <source>
        <dbReference type="ARBA" id="ARBA00022884"/>
    </source>
</evidence>
<evidence type="ECO:0000256" key="1">
    <source>
        <dbReference type="ARBA" id="ARBA00022730"/>
    </source>
</evidence>
<dbReference type="Proteomes" id="UP000176389">
    <property type="component" value="Unassembled WGS sequence"/>
</dbReference>
<dbReference type="STRING" id="1802596.A2Z11_03680"/>
<organism evidence="8 9">
    <name type="scientific">Candidatus Woykebacteria bacterium RBG_16_43_9</name>
    <dbReference type="NCBI Taxonomy" id="1802596"/>
    <lineage>
        <taxon>Bacteria</taxon>
        <taxon>Candidatus Woykeibacteriota</taxon>
    </lineage>
</organism>
<gene>
    <name evidence="6" type="primary">rpsT</name>
    <name evidence="8" type="ORF">A2Z11_03680</name>
</gene>
<keyword evidence="2 6" id="KW-0694">RNA-binding</keyword>
<keyword evidence="1 6" id="KW-0699">rRNA-binding</keyword>
<name>A0A1G1WDE4_9BACT</name>
<dbReference type="GO" id="GO:1990904">
    <property type="term" value="C:ribonucleoprotein complex"/>
    <property type="evidence" value="ECO:0007669"/>
    <property type="project" value="UniProtKB-KW"/>
</dbReference>
<reference evidence="8 9" key="1">
    <citation type="journal article" date="2016" name="Nat. Commun.">
        <title>Thousands of microbial genomes shed light on interconnected biogeochemical processes in an aquifer system.</title>
        <authorList>
            <person name="Anantharaman K."/>
            <person name="Brown C.T."/>
            <person name="Hug L.A."/>
            <person name="Sharon I."/>
            <person name="Castelle C.J."/>
            <person name="Probst A.J."/>
            <person name="Thomas B.C."/>
            <person name="Singh A."/>
            <person name="Wilkins M.J."/>
            <person name="Karaoz U."/>
            <person name="Brodie E.L."/>
            <person name="Williams K.H."/>
            <person name="Hubbard S.S."/>
            <person name="Banfield J.F."/>
        </authorList>
    </citation>
    <scope>NUCLEOTIDE SEQUENCE [LARGE SCALE GENOMIC DNA]</scope>
</reference>
<sequence>MPVIKSAKKKLRADLRRKIVNLKVKGKMKAALKSFTEKPTPTTLSAAYAALDLAAKKRAIPKNRADRKKSRLATALSRRSKTKQLSTKKTTKTATLRKPSKKL</sequence>
<evidence type="ECO:0000313" key="9">
    <source>
        <dbReference type="Proteomes" id="UP000176389"/>
    </source>
</evidence>
<protein>
    <recommendedName>
        <fullName evidence="5 6">Small ribosomal subunit protein bS20</fullName>
    </recommendedName>
</protein>
<keyword evidence="4 6" id="KW-0687">Ribonucleoprotein</keyword>
<dbReference type="EMBL" id="MHCS01000045">
    <property type="protein sequence ID" value="OGY25500.1"/>
    <property type="molecule type" value="Genomic_DNA"/>
</dbReference>
<evidence type="ECO:0000256" key="3">
    <source>
        <dbReference type="ARBA" id="ARBA00022980"/>
    </source>
</evidence>
<evidence type="ECO:0000256" key="4">
    <source>
        <dbReference type="ARBA" id="ARBA00023274"/>
    </source>
</evidence>
<dbReference type="GO" id="GO:0006412">
    <property type="term" value="P:translation"/>
    <property type="evidence" value="ECO:0007669"/>
    <property type="project" value="UniProtKB-UniRule"/>
</dbReference>
<dbReference type="GO" id="GO:0005840">
    <property type="term" value="C:ribosome"/>
    <property type="evidence" value="ECO:0007669"/>
    <property type="project" value="UniProtKB-KW"/>
</dbReference>